<organism evidence="1 2">
    <name type="scientific">Eumeta variegata</name>
    <name type="common">Bagworm moth</name>
    <name type="synonym">Eumeta japonica</name>
    <dbReference type="NCBI Taxonomy" id="151549"/>
    <lineage>
        <taxon>Eukaryota</taxon>
        <taxon>Metazoa</taxon>
        <taxon>Ecdysozoa</taxon>
        <taxon>Arthropoda</taxon>
        <taxon>Hexapoda</taxon>
        <taxon>Insecta</taxon>
        <taxon>Pterygota</taxon>
        <taxon>Neoptera</taxon>
        <taxon>Endopterygota</taxon>
        <taxon>Lepidoptera</taxon>
        <taxon>Glossata</taxon>
        <taxon>Ditrysia</taxon>
        <taxon>Tineoidea</taxon>
        <taxon>Psychidae</taxon>
        <taxon>Oiketicinae</taxon>
        <taxon>Eumeta</taxon>
    </lineage>
</organism>
<dbReference type="AlphaFoldDB" id="A0A4C2A087"/>
<accession>A0A4C2A087</accession>
<reference evidence="1 2" key="1">
    <citation type="journal article" date="2019" name="Commun. Biol.">
        <title>The bagworm genome reveals a unique fibroin gene that provides high tensile strength.</title>
        <authorList>
            <person name="Kono N."/>
            <person name="Nakamura H."/>
            <person name="Ohtoshi R."/>
            <person name="Tomita M."/>
            <person name="Numata K."/>
            <person name="Arakawa K."/>
        </authorList>
    </citation>
    <scope>NUCLEOTIDE SEQUENCE [LARGE SCALE GENOMIC DNA]</scope>
</reference>
<sequence>MSENVYQILKDTRCSRSGLGHRASYVRIGVVTIPSSWKRSARPAVSRVHAHVHTYKERFKIVIGAVGVTVHIIDDRICAMIGKSDLSTSVCGGNRLAPLLKAEENPPDRRGGTPARVEVEALVVRNVPRCRRAAEGGVRRAARAARAAR</sequence>
<comment type="caution">
    <text evidence="1">The sequence shown here is derived from an EMBL/GenBank/DDBJ whole genome shotgun (WGS) entry which is preliminary data.</text>
</comment>
<dbReference type="Proteomes" id="UP000299102">
    <property type="component" value="Unassembled WGS sequence"/>
</dbReference>
<name>A0A4C2A087_EUMVA</name>
<proteinExistence type="predicted"/>
<evidence type="ECO:0000313" key="1">
    <source>
        <dbReference type="EMBL" id="GBP93192.1"/>
    </source>
</evidence>
<dbReference type="EMBL" id="BGZK01002348">
    <property type="protein sequence ID" value="GBP93192.1"/>
    <property type="molecule type" value="Genomic_DNA"/>
</dbReference>
<gene>
    <name evidence="1" type="ORF">EVAR_66881_1</name>
</gene>
<keyword evidence="2" id="KW-1185">Reference proteome</keyword>
<evidence type="ECO:0000313" key="2">
    <source>
        <dbReference type="Proteomes" id="UP000299102"/>
    </source>
</evidence>
<protein>
    <submittedName>
        <fullName evidence="1">Uncharacterized protein</fullName>
    </submittedName>
</protein>